<evidence type="ECO:0000313" key="2">
    <source>
        <dbReference type="EMBL" id="GAJ93806.1"/>
    </source>
</evidence>
<comment type="caution">
    <text evidence="2">The sequence shown here is derived from an EMBL/GenBank/DDBJ whole genome shotgun (WGS) entry which is preliminary data.</text>
</comment>
<dbReference type="RefSeq" id="WP_012652054.1">
    <property type="nucleotide sequence ID" value="NZ_BAYX01000007.1"/>
</dbReference>
<dbReference type="Proteomes" id="UP000026941">
    <property type="component" value="Unassembled WGS sequence"/>
</dbReference>
<dbReference type="Gene3D" id="3.40.630.30">
    <property type="match status" value="1"/>
</dbReference>
<evidence type="ECO:0000313" key="3">
    <source>
        <dbReference type="Proteomes" id="UP000026941"/>
    </source>
</evidence>
<dbReference type="PROSITE" id="PS51186">
    <property type="entry name" value="GNAT"/>
    <property type="match status" value="1"/>
</dbReference>
<name>A0AA87U4L6_RHIRH</name>
<protein>
    <submittedName>
        <fullName evidence="2">Acetyltransferase</fullName>
    </submittedName>
</protein>
<dbReference type="EMBL" id="BAYX01000007">
    <property type="protein sequence ID" value="GAJ93806.1"/>
    <property type="molecule type" value="Genomic_DNA"/>
</dbReference>
<evidence type="ECO:0000259" key="1">
    <source>
        <dbReference type="PROSITE" id="PS51186"/>
    </source>
</evidence>
<accession>A0AA87U4L6</accession>
<dbReference type="CDD" id="cd04301">
    <property type="entry name" value="NAT_SF"/>
    <property type="match status" value="1"/>
</dbReference>
<gene>
    <name evidence="2" type="ORF">RRH01S_07_00060</name>
</gene>
<dbReference type="InterPro" id="IPR000182">
    <property type="entry name" value="GNAT_dom"/>
</dbReference>
<dbReference type="InterPro" id="IPR051531">
    <property type="entry name" value="N-acetyltransferase"/>
</dbReference>
<dbReference type="GO" id="GO:0016747">
    <property type="term" value="F:acyltransferase activity, transferring groups other than amino-acyl groups"/>
    <property type="evidence" value="ECO:0007669"/>
    <property type="project" value="InterPro"/>
</dbReference>
<reference evidence="2 3" key="1">
    <citation type="submission" date="2014-05" db="EMBL/GenBank/DDBJ databases">
        <title>Whole genome shotgun sequence of Rhizobium rhizogenes NBRC 13257.</title>
        <authorList>
            <person name="Katano-Makiyama Y."/>
            <person name="Hosoyama A."/>
            <person name="Hashimoto M."/>
            <person name="Hosoyama Y."/>
            <person name="Noguchi M."/>
            <person name="Tsuchikane K."/>
            <person name="Kimura A."/>
            <person name="Ohji S."/>
            <person name="Ichikawa N."/>
            <person name="Yamazoe A."/>
            <person name="Fujita N."/>
        </authorList>
    </citation>
    <scope>NUCLEOTIDE SEQUENCE [LARGE SCALE GENOMIC DNA]</scope>
    <source>
        <strain evidence="2 3">NBRC 13257</strain>
    </source>
</reference>
<dbReference type="PANTHER" id="PTHR43792:SF1">
    <property type="entry name" value="N-ACETYLTRANSFERASE DOMAIN-CONTAINING PROTEIN"/>
    <property type="match status" value="1"/>
</dbReference>
<dbReference type="AlphaFoldDB" id="A0AA87U4L6"/>
<dbReference type="SUPFAM" id="SSF55729">
    <property type="entry name" value="Acyl-CoA N-acyltransferases (Nat)"/>
    <property type="match status" value="1"/>
</dbReference>
<dbReference type="PANTHER" id="PTHR43792">
    <property type="entry name" value="GNAT FAMILY, PUTATIVE (AFU_ORTHOLOGUE AFUA_3G00765)-RELATED-RELATED"/>
    <property type="match status" value="1"/>
</dbReference>
<dbReference type="Pfam" id="PF13302">
    <property type="entry name" value="Acetyltransf_3"/>
    <property type="match status" value="1"/>
</dbReference>
<dbReference type="GeneID" id="86849221"/>
<sequence length="170" mass="19213">MTERVWHTKRLLLRVPVEADVDFVTALFSRQELVAHRPDPTPDTREESARRLARDMDHWRSHGFGRWAVEADSGLIGFGGVTTSKEFEGLNLSYHLHPDNWGKGYATELVRQVLDFAFNDLHAARVIGLVRPINVASRNVLEKCGFTLEREVMLHGAPTNLFALAAPRIS</sequence>
<proteinExistence type="predicted"/>
<dbReference type="InterPro" id="IPR016181">
    <property type="entry name" value="Acyl_CoA_acyltransferase"/>
</dbReference>
<feature type="domain" description="N-acetyltransferase" evidence="1">
    <location>
        <begin position="21"/>
        <end position="167"/>
    </location>
</feature>
<organism evidence="2 3">
    <name type="scientific">Rhizobium rhizogenes NBRC 13257</name>
    <dbReference type="NCBI Taxonomy" id="1220581"/>
    <lineage>
        <taxon>Bacteria</taxon>
        <taxon>Pseudomonadati</taxon>
        <taxon>Pseudomonadota</taxon>
        <taxon>Alphaproteobacteria</taxon>
        <taxon>Hyphomicrobiales</taxon>
        <taxon>Rhizobiaceae</taxon>
        <taxon>Rhizobium/Agrobacterium group</taxon>
        <taxon>Rhizobium</taxon>
    </lineage>
</organism>